<sequence>MDQTLNETPLSPAHKLAFEQAIDTNFRTFGVRTTYVDLHKDLNMYDKRTQGVIIRCIHDAAVTVGLRPVFDPLCQCRSCDYRKILNWRIRGWAEDVYHATEMAKRVASNMR</sequence>
<keyword evidence="2" id="KW-1185">Reference proteome</keyword>
<evidence type="ECO:0000313" key="2">
    <source>
        <dbReference type="Proteomes" id="UP001233271"/>
    </source>
</evidence>
<reference evidence="1" key="1">
    <citation type="journal article" date="2023" name="BMC Genomics">
        <title>Chromosome-level genome assemblies of Cutaneotrichosporon spp. (Trichosporonales, Basidiomycota) reveal imbalanced evolution between nucleotide sequences and chromosome synteny.</title>
        <authorList>
            <person name="Kobayashi Y."/>
            <person name="Kayamori A."/>
            <person name="Aoki K."/>
            <person name="Shiwa Y."/>
            <person name="Matsutani M."/>
            <person name="Fujita N."/>
            <person name="Sugita T."/>
            <person name="Iwasaki W."/>
            <person name="Tanaka N."/>
            <person name="Takashima M."/>
        </authorList>
    </citation>
    <scope>NUCLEOTIDE SEQUENCE</scope>
    <source>
        <strain evidence="1">HIS019</strain>
    </source>
</reference>
<dbReference type="KEGG" id="ccac:CcaHIS019_0301920"/>
<organism evidence="1 2">
    <name type="scientific">Cutaneotrichosporon cavernicola</name>
    <dbReference type="NCBI Taxonomy" id="279322"/>
    <lineage>
        <taxon>Eukaryota</taxon>
        <taxon>Fungi</taxon>
        <taxon>Dikarya</taxon>
        <taxon>Basidiomycota</taxon>
        <taxon>Agaricomycotina</taxon>
        <taxon>Tremellomycetes</taxon>
        <taxon>Trichosporonales</taxon>
        <taxon>Trichosporonaceae</taxon>
        <taxon>Cutaneotrichosporon</taxon>
    </lineage>
</organism>
<protein>
    <submittedName>
        <fullName evidence="1">Uncharacterized protein</fullName>
    </submittedName>
</protein>
<dbReference type="AlphaFoldDB" id="A0AA48IC63"/>
<name>A0AA48IC63_9TREE</name>
<dbReference type="EMBL" id="AP028214">
    <property type="protein sequence ID" value="BEI90122.1"/>
    <property type="molecule type" value="Genomic_DNA"/>
</dbReference>
<gene>
    <name evidence="1" type="ORF">CcaverHIS019_0301920</name>
</gene>
<dbReference type="GeneID" id="85493993"/>
<dbReference type="RefSeq" id="XP_060455388.1">
    <property type="nucleotide sequence ID" value="XM_060598612.1"/>
</dbReference>
<proteinExistence type="predicted"/>
<accession>A0AA48IC63</accession>
<evidence type="ECO:0000313" key="1">
    <source>
        <dbReference type="EMBL" id="BEI90122.1"/>
    </source>
</evidence>
<dbReference type="Proteomes" id="UP001233271">
    <property type="component" value="Chromosome 3"/>
</dbReference>